<evidence type="ECO:0000256" key="1">
    <source>
        <dbReference type="SAM" id="SignalP"/>
    </source>
</evidence>
<comment type="caution">
    <text evidence="2">The sequence shown here is derived from an EMBL/GenBank/DDBJ whole genome shotgun (WGS) entry which is preliminary data.</text>
</comment>
<sequence length="210" mass="24538">MLLISFVICALSAESLSSMFYNATLDGISTKFKLDKEATQHMTKKQAKKLNGFQEMTPDDQENEIKNMYEDIQRRKVKCKVYEVEWYITKYKNDMTYIKDKYDSGVTDKETFENEKVDLINELKTASKKISACRKFLYDIGHFKLITDHYCTEIQQITKDDGSDIEIPYEIMGYIQNTEEMFRNLEEDLKTLSVYSKELNGLLNIGNLLS</sequence>
<dbReference type="Proteomes" id="UP000192639">
    <property type="component" value="Unassembled WGS sequence"/>
</dbReference>
<feature type="signal peptide" evidence="1">
    <location>
        <begin position="1"/>
        <end position="17"/>
    </location>
</feature>
<dbReference type="VEuPathDB" id="MicrosporidiaDB:ECANGB1_1627"/>
<dbReference type="EMBL" id="LWDP01000052">
    <property type="protein sequence ID" value="ORD93721.1"/>
    <property type="molecule type" value="Genomic_DNA"/>
</dbReference>
<evidence type="ECO:0000313" key="3">
    <source>
        <dbReference type="Proteomes" id="UP000192639"/>
    </source>
</evidence>
<name>A0A1Y1S5N8_9MICR</name>
<feature type="chain" id="PRO_5012892136" evidence="1">
    <location>
        <begin position="18"/>
        <end position="210"/>
    </location>
</feature>
<keyword evidence="1" id="KW-0732">Signal</keyword>
<organism evidence="2 3">
    <name type="scientific">Enterospora canceri</name>
    <dbReference type="NCBI Taxonomy" id="1081671"/>
    <lineage>
        <taxon>Eukaryota</taxon>
        <taxon>Fungi</taxon>
        <taxon>Fungi incertae sedis</taxon>
        <taxon>Microsporidia</taxon>
        <taxon>Enterocytozoonidae</taxon>
        <taxon>Enterospora</taxon>
    </lineage>
</organism>
<protein>
    <submittedName>
        <fullName evidence="2">Uncharacterized protein</fullName>
    </submittedName>
</protein>
<gene>
    <name evidence="2" type="ORF">ECANGB1_1627</name>
</gene>
<evidence type="ECO:0000313" key="2">
    <source>
        <dbReference type="EMBL" id="ORD93721.1"/>
    </source>
</evidence>
<keyword evidence="3" id="KW-1185">Reference proteome</keyword>
<dbReference type="AlphaFoldDB" id="A0A1Y1S5N8"/>
<reference evidence="2 3" key="1">
    <citation type="journal article" date="2017" name="Environ. Microbiol.">
        <title>Decay of the glycolytic pathway and adaptation to intranuclear parasitism within Enterocytozoonidae microsporidia.</title>
        <authorList>
            <person name="Wiredu Boakye D."/>
            <person name="Jaroenlak P."/>
            <person name="Prachumwat A."/>
            <person name="Williams T.A."/>
            <person name="Bateman K.S."/>
            <person name="Itsathitphaisarn O."/>
            <person name="Sritunyalucksana K."/>
            <person name="Paszkiewicz K.H."/>
            <person name="Moore K.A."/>
            <person name="Stentiford G.D."/>
            <person name="Williams B.A."/>
        </authorList>
    </citation>
    <scope>NUCLEOTIDE SEQUENCE [LARGE SCALE GENOMIC DNA]</scope>
    <source>
        <strain evidence="2 3">GB1</strain>
    </source>
</reference>
<proteinExistence type="predicted"/>
<accession>A0A1Y1S5N8</accession>